<evidence type="ECO:0000256" key="11">
    <source>
        <dbReference type="ARBA" id="ARBA00093666"/>
    </source>
</evidence>
<gene>
    <name evidence="12" type="ORF">KAJ83_12515</name>
</gene>
<evidence type="ECO:0000256" key="3">
    <source>
        <dbReference type="ARBA" id="ARBA00022670"/>
    </source>
</evidence>
<keyword evidence="8" id="KW-0482">Metalloprotease</keyword>
<evidence type="ECO:0000313" key="13">
    <source>
        <dbReference type="Proteomes" id="UP000672602"/>
    </source>
</evidence>
<evidence type="ECO:0000256" key="5">
    <source>
        <dbReference type="ARBA" id="ARBA00022729"/>
    </source>
</evidence>
<dbReference type="SUPFAM" id="SSF55166">
    <property type="entry name" value="Hedgehog/DD-peptidase"/>
    <property type="match status" value="1"/>
</dbReference>
<evidence type="ECO:0000256" key="2">
    <source>
        <dbReference type="ARBA" id="ARBA00004776"/>
    </source>
</evidence>
<dbReference type="Gene3D" id="3.30.1380.10">
    <property type="match status" value="1"/>
</dbReference>
<dbReference type="InterPro" id="IPR006311">
    <property type="entry name" value="TAT_signal"/>
</dbReference>
<evidence type="ECO:0000313" key="12">
    <source>
        <dbReference type="EMBL" id="MBP5857835.1"/>
    </source>
</evidence>
<sequence length="196" mass="21021">MASPHDPIATAVRVLPDAFTTRRATLVGLGGFAAAALLPTGPAMAASVPVARRLAFTNLHTGESCMLTFQEKGVYDPAALDEIAHVLRDHRTGEVAAIDPKLLTLLADLRRAVDSAEPFQVYSGYRSPKTNAMLAAKSGGVAKKSFHMRAMAVDCFLPDVPLDRLHKAALVARRGGVGRYNNPGFLHIDVGPVRRW</sequence>
<dbReference type="RefSeq" id="WP_210682408.1">
    <property type="nucleotide sequence ID" value="NZ_JAGMWN010000005.1"/>
</dbReference>
<dbReference type="InterPro" id="IPR009045">
    <property type="entry name" value="Zn_M74/Hedgehog-like"/>
</dbReference>
<comment type="caution">
    <text evidence="12">The sequence shown here is derived from an EMBL/GenBank/DDBJ whole genome shotgun (WGS) entry which is preliminary data.</text>
</comment>
<dbReference type="EMBL" id="JAGMWN010000005">
    <property type="protein sequence ID" value="MBP5857835.1"/>
    <property type="molecule type" value="Genomic_DNA"/>
</dbReference>
<organism evidence="12 13">
    <name type="scientific">Marivibrio halodurans</name>
    <dbReference type="NCBI Taxonomy" id="2039722"/>
    <lineage>
        <taxon>Bacteria</taxon>
        <taxon>Pseudomonadati</taxon>
        <taxon>Pseudomonadota</taxon>
        <taxon>Alphaproteobacteria</taxon>
        <taxon>Rhodospirillales</taxon>
        <taxon>Rhodospirillaceae</taxon>
        <taxon>Marivibrio</taxon>
    </lineage>
</organism>
<evidence type="ECO:0000256" key="6">
    <source>
        <dbReference type="ARBA" id="ARBA00022801"/>
    </source>
</evidence>
<dbReference type="PROSITE" id="PS51318">
    <property type="entry name" value="TAT"/>
    <property type="match status" value="1"/>
</dbReference>
<evidence type="ECO:0000256" key="9">
    <source>
        <dbReference type="ARBA" id="ARBA00023316"/>
    </source>
</evidence>
<evidence type="ECO:0000256" key="4">
    <source>
        <dbReference type="ARBA" id="ARBA00022723"/>
    </source>
</evidence>
<keyword evidence="7" id="KW-0862">Zinc</keyword>
<keyword evidence="4" id="KW-0479">Metal-binding</keyword>
<evidence type="ECO:0000256" key="10">
    <source>
        <dbReference type="ARBA" id="ARBA00093448"/>
    </source>
</evidence>
<evidence type="ECO:0000256" key="1">
    <source>
        <dbReference type="ARBA" id="ARBA00001947"/>
    </source>
</evidence>
<reference evidence="12" key="1">
    <citation type="submission" date="2021-04" db="EMBL/GenBank/DDBJ databases">
        <authorList>
            <person name="Zhang D.-C."/>
        </authorList>
    </citation>
    <scope>NUCLEOTIDE SEQUENCE</scope>
    <source>
        <strain evidence="12">CGMCC 1.15697</strain>
    </source>
</reference>
<keyword evidence="6" id="KW-0378">Hydrolase</keyword>
<dbReference type="GO" id="GO:0046872">
    <property type="term" value="F:metal ion binding"/>
    <property type="evidence" value="ECO:0007669"/>
    <property type="project" value="UniProtKB-KW"/>
</dbReference>
<dbReference type="Proteomes" id="UP000672602">
    <property type="component" value="Unassembled WGS sequence"/>
</dbReference>
<comment type="pathway">
    <text evidence="2">Cell wall biogenesis; cell wall polysaccharide biosynthesis.</text>
</comment>
<dbReference type="InterPro" id="IPR010275">
    <property type="entry name" value="MepK"/>
</dbReference>
<name>A0A8J7V2Y7_9PROT</name>
<proteinExistence type="inferred from homology"/>
<protein>
    <recommendedName>
        <fullName evidence="11">Murein endopeptidase K</fullName>
    </recommendedName>
</protein>
<keyword evidence="9" id="KW-0961">Cell wall biogenesis/degradation</keyword>
<keyword evidence="3" id="KW-0645">Protease</keyword>
<comment type="similarity">
    <text evidence="10">Belongs to the peptidase M15 family.</text>
</comment>
<keyword evidence="5" id="KW-0732">Signal</keyword>
<keyword evidence="13" id="KW-1185">Reference proteome</keyword>
<evidence type="ECO:0000256" key="8">
    <source>
        <dbReference type="ARBA" id="ARBA00023049"/>
    </source>
</evidence>
<dbReference type="AlphaFoldDB" id="A0A8J7V2Y7"/>
<dbReference type="CDD" id="cd14844">
    <property type="entry name" value="Zn-DD-carboxypeptidase_like"/>
    <property type="match status" value="1"/>
</dbReference>
<accession>A0A8J7V2Y7</accession>
<comment type="cofactor">
    <cofactor evidence="1">
        <name>Zn(2+)</name>
        <dbReference type="ChEBI" id="CHEBI:29105"/>
    </cofactor>
</comment>
<dbReference type="GO" id="GO:0071555">
    <property type="term" value="P:cell wall organization"/>
    <property type="evidence" value="ECO:0007669"/>
    <property type="project" value="UniProtKB-KW"/>
</dbReference>
<dbReference type="PANTHER" id="PTHR37425">
    <property type="match status" value="1"/>
</dbReference>
<dbReference type="Pfam" id="PF05951">
    <property type="entry name" value="Peptidase_M15_2"/>
    <property type="match status" value="1"/>
</dbReference>
<evidence type="ECO:0000256" key="7">
    <source>
        <dbReference type="ARBA" id="ARBA00022833"/>
    </source>
</evidence>
<dbReference type="PANTHER" id="PTHR37425:SF1">
    <property type="entry name" value="OUTER MEMBRANE PROTEIN"/>
    <property type="match status" value="1"/>
</dbReference>
<dbReference type="GO" id="GO:0008237">
    <property type="term" value="F:metallopeptidase activity"/>
    <property type="evidence" value="ECO:0007669"/>
    <property type="project" value="UniProtKB-KW"/>
</dbReference>
<dbReference type="GO" id="GO:0006508">
    <property type="term" value="P:proteolysis"/>
    <property type="evidence" value="ECO:0007669"/>
    <property type="project" value="UniProtKB-KW"/>
</dbReference>